<feature type="compositionally biased region" description="Basic and acidic residues" evidence="1">
    <location>
        <begin position="1"/>
        <end position="13"/>
    </location>
</feature>
<keyword evidence="2" id="KW-1133">Transmembrane helix</keyword>
<evidence type="ECO:0000313" key="4">
    <source>
        <dbReference type="Proteomes" id="UP000807825"/>
    </source>
</evidence>
<reference evidence="3" key="1">
    <citation type="submission" date="2020-07" db="EMBL/GenBank/DDBJ databases">
        <title>Huge and variable diversity of episymbiotic CPR bacteria and DPANN archaea in groundwater ecosystems.</title>
        <authorList>
            <person name="He C.Y."/>
            <person name="Keren R."/>
            <person name="Whittaker M."/>
            <person name="Farag I.F."/>
            <person name="Doudna J."/>
            <person name="Cate J.H.D."/>
            <person name="Banfield J.F."/>
        </authorList>
    </citation>
    <scope>NUCLEOTIDE SEQUENCE</scope>
    <source>
        <strain evidence="3">NC_groundwater_1664_Pr3_B-0.1um_52_9</strain>
    </source>
</reference>
<sequence length="105" mass="11483">MKARDKTKPDYKKFIKKPAPLTFSPPSEDRGVLSGSAARKIVSPSVGEADIPWAEIILDKEPGPRRMAEHVSADQYEMSISDQPPPLALFGIAMLGLVVLLYFSA</sequence>
<protein>
    <submittedName>
        <fullName evidence="3">Uncharacterized protein</fullName>
    </submittedName>
</protein>
<feature type="region of interest" description="Disordered" evidence="1">
    <location>
        <begin position="1"/>
        <end position="32"/>
    </location>
</feature>
<gene>
    <name evidence="3" type="ORF">HY912_14255</name>
</gene>
<comment type="caution">
    <text evidence="3">The sequence shown here is derived from an EMBL/GenBank/DDBJ whole genome shotgun (WGS) entry which is preliminary data.</text>
</comment>
<evidence type="ECO:0000313" key="3">
    <source>
        <dbReference type="EMBL" id="MBI5250649.1"/>
    </source>
</evidence>
<keyword evidence="2" id="KW-0812">Transmembrane</keyword>
<accession>A0A9D6Z462</accession>
<evidence type="ECO:0000256" key="2">
    <source>
        <dbReference type="SAM" id="Phobius"/>
    </source>
</evidence>
<keyword evidence="2" id="KW-0472">Membrane</keyword>
<name>A0A9D6Z462_9BACT</name>
<proteinExistence type="predicted"/>
<dbReference type="AlphaFoldDB" id="A0A9D6Z462"/>
<feature type="transmembrane region" description="Helical" evidence="2">
    <location>
        <begin position="87"/>
        <end position="104"/>
    </location>
</feature>
<dbReference type="EMBL" id="JACRDE010000372">
    <property type="protein sequence ID" value="MBI5250649.1"/>
    <property type="molecule type" value="Genomic_DNA"/>
</dbReference>
<evidence type="ECO:0000256" key="1">
    <source>
        <dbReference type="SAM" id="MobiDB-lite"/>
    </source>
</evidence>
<dbReference type="Proteomes" id="UP000807825">
    <property type="component" value="Unassembled WGS sequence"/>
</dbReference>
<organism evidence="3 4">
    <name type="scientific">Desulfomonile tiedjei</name>
    <dbReference type="NCBI Taxonomy" id="2358"/>
    <lineage>
        <taxon>Bacteria</taxon>
        <taxon>Pseudomonadati</taxon>
        <taxon>Thermodesulfobacteriota</taxon>
        <taxon>Desulfomonilia</taxon>
        <taxon>Desulfomonilales</taxon>
        <taxon>Desulfomonilaceae</taxon>
        <taxon>Desulfomonile</taxon>
    </lineage>
</organism>